<dbReference type="OrthoDB" id="5464875at2"/>
<reference evidence="4" key="2">
    <citation type="journal article" date="2013" name="Stand. Genomic Sci.">
        <title>Complete genome sequence of Desulfocapsa sulfexigens, a marine deltaproteobacterium specialized in disproportionating inorganic sulfur compounds.</title>
        <authorList>
            <person name="Finster K.W."/>
            <person name="Kjeldsen K.U."/>
            <person name="Kube M."/>
            <person name="Reinhardt R."/>
            <person name="Mussmann M."/>
            <person name="Amann R."/>
            <person name="Schreiber L."/>
        </authorList>
    </citation>
    <scope>NUCLEOTIDE SEQUENCE [LARGE SCALE GENOMIC DNA]</scope>
    <source>
        <strain evidence="4">DSM 10523 / SB164P1</strain>
    </source>
</reference>
<feature type="non-terminal residue" evidence="3">
    <location>
        <position position="364"/>
    </location>
</feature>
<dbReference type="KEGG" id="dpi:BN4_20001"/>
<dbReference type="eggNOG" id="COG4254">
    <property type="taxonomic scope" value="Bacteria"/>
</dbReference>
<dbReference type="Pfam" id="PF17892">
    <property type="entry name" value="Cadherin_5"/>
    <property type="match status" value="1"/>
</dbReference>
<evidence type="ECO:0000313" key="3">
    <source>
        <dbReference type="EMBL" id="CCH50063.1"/>
    </source>
</evidence>
<dbReference type="HOGENOM" id="CLU_763982_0_0_7"/>
<reference evidence="3 4" key="1">
    <citation type="journal article" date="2013" name="PLoS ONE">
        <title>The first genomic and proteomic characterization of a deep-sea sulfate reducer: insights into the piezophilic lifestyle of Desulfovibrio piezophilus.</title>
        <authorList>
            <person name="Pradel N."/>
            <person name="Ji B."/>
            <person name="Gimenez G."/>
            <person name="Talla E."/>
            <person name="Lenoble P."/>
            <person name="Garel M."/>
            <person name="Tamburini C."/>
            <person name="Fourquet P."/>
            <person name="Lebrun R."/>
            <person name="Bertin P."/>
            <person name="Denis Y."/>
            <person name="Pophillat M."/>
            <person name="Barbe V."/>
            <person name="Ollivier B."/>
            <person name="Dolla A."/>
        </authorList>
    </citation>
    <scope>NUCLEOTIDE SEQUENCE [LARGE SCALE GENOMIC DNA]</scope>
    <source>
        <strain evidence="4">DSM 10523 / SB164P1</strain>
    </source>
</reference>
<dbReference type="EMBL" id="FO203427">
    <property type="protein sequence ID" value="CCH50063.1"/>
    <property type="molecule type" value="Genomic_DNA"/>
</dbReference>
<evidence type="ECO:0000259" key="2">
    <source>
        <dbReference type="Pfam" id="PF17892"/>
    </source>
</evidence>
<dbReference type="InterPro" id="IPR041690">
    <property type="entry name" value="Cadherin_5"/>
</dbReference>
<dbReference type="Gene3D" id="2.60.40.10">
    <property type="entry name" value="Immunoglobulins"/>
    <property type="match status" value="1"/>
</dbReference>
<feature type="region of interest" description="Disordered" evidence="1">
    <location>
        <begin position="1"/>
        <end position="21"/>
    </location>
</feature>
<sequence>MADTQSIQLTNGGTIAPPANSQETVSYTLPADGVISFGFEVNDAIFSSNDNDLVITTENGGTIVIEDYAVAAEQGNIPVFELIGGEEVPGNVYLFVFNTAGDTIETAASGSVGGSGVGAYIDDSGALFRSIERIQGQGDLLRSAGEDNDTPLTAGQDSTEIVNNAPEIISEFQLTMNEDNEPNSADNPYIIKDTDILQHVTDDPGSFLSVTQLSVSGGTLTPIEGVSGQWTFVPDQDYFGDIQVSYTVSDSGGLSTSGEGSITILPINDAPVAVDDNGGALLEDGAALTGSVAVNDSDVDNSSDELTYSLDDGQTIPDGLTFNGDGTYSFDASGYDYLAAGESETITVNYTVSDGAASDGATLT</sequence>
<name>M1WY17_PSEP2</name>
<dbReference type="RefSeq" id="WP_015416105.1">
    <property type="nucleotide sequence ID" value="NC_020409.1"/>
</dbReference>
<feature type="domain" description="Cadherin-like" evidence="2">
    <location>
        <begin position="162"/>
        <end position="264"/>
    </location>
</feature>
<organism evidence="3 4">
    <name type="scientific">Pseudodesulfovibrio piezophilus (strain DSM 21447 / JCM 15486 / C1TLV30)</name>
    <name type="common">Desulfovibrio piezophilus</name>
    <dbReference type="NCBI Taxonomy" id="1322246"/>
    <lineage>
        <taxon>Bacteria</taxon>
        <taxon>Pseudomonadati</taxon>
        <taxon>Thermodesulfobacteriota</taxon>
        <taxon>Desulfovibrionia</taxon>
        <taxon>Desulfovibrionales</taxon>
        <taxon>Desulfovibrionaceae</taxon>
    </lineage>
</organism>
<keyword evidence="4" id="KW-1185">Reference proteome</keyword>
<gene>
    <name evidence="3" type="ordered locus">BN4_20001</name>
</gene>
<dbReference type="STRING" id="1322246.BN4_20001"/>
<evidence type="ECO:0000313" key="4">
    <source>
        <dbReference type="Proteomes" id="UP000011724"/>
    </source>
</evidence>
<proteinExistence type="predicted"/>
<dbReference type="InterPro" id="IPR013783">
    <property type="entry name" value="Ig-like_fold"/>
</dbReference>
<dbReference type="Proteomes" id="UP000011724">
    <property type="component" value="Chromosome"/>
</dbReference>
<dbReference type="Pfam" id="PF17963">
    <property type="entry name" value="Big_9"/>
    <property type="match status" value="1"/>
</dbReference>
<protein>
    <submittedName>
        <fullName evidence="3">Outer membrane adhesin like proteiin</fullName>
    </submittedName>
</protein>
<evidence type="ECO:0000256" key="1">
    <source>
        <dbReference type="SAM" id="MobiDB-lite"/>
    </source>
</evidence>
<dbReference type="AlphaFoldDB" id="M1WY17"/>
<accession>M1WY17</accession>